<name>A0A0R0CXG4_9GAMM</name>
<evidence type="ECO:0000313" key="2">
    <source>
        <dbReference type="EMBL" id="KRG70497.1"/>
    </source>
</evidence>
<protein>
    <submittedName>
        <fullName evidence="2">Uncharacterized protein</fullName>
    </submittedName>
</protein>
<keyword evidence="3" id="KW-1185">Reference proteome</keyword>
<evidence type="ECO:0000313" key="3">
    <source>
        <dbReference type="Proteomes" id="UP000052052"/>
    </source>
</evidence>
<comment type="caution">
    <text evidence="2">The sequence shown here is derived from an EMBL/GenBank/DDBJ whole genome shotgun (WGS) entry which is preliminary data.</text>
</comment>
<dbReference type="STRING" id="344882.ABB29_05290"/>
<reference evidence="2 3" key="1">
    <citation type="submission" date="2015-05" db="EMBL/GenBank/DDBJ databases">
        <title>Genome sequencing and analysis of members of genus Stenotrophomonas.</title>
        <authorList>
            <person name="Patil P.P."/>
            <person name="Midha S."/>
            <person name="Patil P.B."/>
        </authorList>
    </citation>
    <scope>NUCLEOTIDE SEQUENCE [LARGE SCALE GENOMIC DNA]</scope>
    <source>
        <strain evidence="2 3">DSM 21858</strain>
    </source>
</reference>
<feature type="chain" id="PRO_5006394730" evidence="1">
    <location>
        <begin position="22"/>
        <end position="168"/>
    </location>
</feature>
<dbReference type="Proteomes" id="UP000052052">
    <property type="component" value="Unassembled WGS sequence"/>
</dbReference>
<sequence length="168" mass="17299">MRSGGLMGTAALALLAAPAWAQSASSGDGDSFLGGEWQPVDPAELEQMRGGFEMPSGLNVSFGIERAVYVNGDLVANTVLNIPDIAAITPEQAAQVADFNRGRVVQIGEGNVVMPAQMAGALVVQNTLDNQTITTLTRIDVAVDSVATLQAINFSNLISDALAGSVSP</sequence>
<dbReference type="PATRIC" id="fig|344882.3.peg.2391"/>
<feature type="signal peptide" evidence="1">
    <location>
        <begin position="1"/>
        <end position="21"/>
    </location>
</feature>
<dbReference type="EMBL" id="LDJL01000005">
    <property type="protein sequence ID" value="KRG70497.1"/>
    <property type="molecule type" value="Genomic_DNA"/>
</dbReference>
<keyword evidence="1" id="KW-0732">Signal</keyword>
<organism evidence="2 3">
    <name type="scientific">Pseudoxanthomonas dokdonensis</name>
    <dbReference type="NCBI Taxonomy" id="344882"/>
    <lineage>
        <taxon>Bacteria</taxon>
        <taxon>Pseudomonadati</taxon>
        <taxon>Pseudomonadota</taxon>
        <taxon>Gammaproteobacteria</taxon>
        <taxon>Lysobacterales</taxon>
        <taxon>Lysobacteraceae</taxon>
        <taxon>Pseudoxanthomonas</taxon>
    </lineage>
</organism>
<gene>
    <name evidence="2" type="ORF">ABB29_05290</name>
</gene>
<accession>A0A0R0CXG4</accession>
<evidence type="ECO:0000256" key="1">
    <source>
        <dbReference type="SAM" id="SignalP"/>
    </source>
</evidence>
<proteinExistence type="predicted"/>
<dbReference type="AlphaFoldDB" id="A0A0R0CXG4"/>